<keyword evidence="1" id="KW-0202">Cytokine</keyword>
<feature type="chain" id="PRO_5044591202" evidence="2">
    <location>
        <begin position="26"/>
        <end position="111"/>
    </location>
</feature>
<keyword evidence="2" id="KW-0732">Signal</keyword>
<reference evidence="6" key="2">
    <citation type="submission" date="2025-04" db="UniProtKB">
        <authorList>
            <consortium name="RefSeq"/>
        </authorList>
    </citation>
    <scope>IDENTIFICATION</scope>
</reference>
<dbReference type="PANTHER" id="PTHR12015">
    <property type="entry name" value="SMALL INDUCIBLE CYTOKINE A"/>
    <property type="match status" value="1"/>
</dbReference>
<dbReference type="GO" id="GO:0005615">
    <property type="term" value="C:extracellular space"/>
    <property type="evidence" value="ECO:0007669"/>
    <property type="project" value="UniProtKB-KW"/>
</dbReference>
<evidence type="ECO:0000256" key="2">
    <source>
        <dbReference type="SAM" id="SignalP"/>
    </source>
</evidence>
<organism evidence="4">
    <name type="scientific">Stegastes partitus</name>
    <name type="common">bicolor damselfish</name>
    <dbReference type="NCBI Taxonomy" id="144197"/>
    <lineage>
        <taxon>Eukaryota</taxon>
        <taxon>Metazoa</taxon>
        <taxon>Chordata</taxon>
        <taxon>Craniata</taxon>
        <taxon>Vertebrata</taxon>
        <taxon>Euteleostomi</taxon>
        <taxon>Actinopterygii</taxon>
        <taxon>Neopterygii</taxon>
        <taxon>Teleostei</taxon>
        <taxon>Neoteleostei</taxon>
        <taxon>Acanthomorphata</taxon>
        <taxon>Ovalentaria</taxon>
        <taxon>Pomacentridae</taxon>
        <taxon>Stegastes</taxon>
    </lineage>
</organism>
<dbReference type="InterPro" id="IPR036048">
    <property type="entry name" value="Interleukin_8-like_sf"/>
</dbReference>
<evidence type="ECO:0000313" key="5">
    <source>
        <dbReference type="Proteomes" id="UP000694891"/>
    </source>
</evidence>
<gene>
    <name evidence="6" type="primary">LOC103362822</name>
</gene>
<dbReference type="GO" id="GO:0008009">
    <property type="term" value="F:chemokine activity"/>
    <property type="evidence" value="ECO:0007669"/>
    <property type="project" value="InterPro"/>
</dbReference>
<sequence>MAPWGDARLFLCILCITCCCSVIVAQVPMDCCLRVLNKTIERHIVADYKQQIRGEGCDIAATVFVSRRGRTLCVPPNEEWVKDLMKHVDDLKEKCKKLKYKGRRCVGVKPQ</sequence>
<evidence type="ECO:0000313" key="6">
    <source>
        <dbReference type="RefSeq" id="XP_008287539.1"/>
    </source>
</evidence>
<feature type="domain" description="Chemokine interleukin-8-like" evidence="3">
    <location>
        <begin position="28"/>
        <end position="88"/>
    </location>
</feature>
<dbReference type="GO" id="GO:0006955">
    <property type="term" value="P:immune response"/>
    <property type="evidence" value="ECO:0007669"/>
    <property type="project" value="InterPro"/>
</dbReference>
<feature type="signal peptide" evidence="2">
    <location>
        <begin position="1"/>
        <end position="25"/>
    </location>
</feature>
<dbReference type="GeneID" id="103362822"/>
<proteinExistence type="predicted"/>
<dbReference type="RefSeq" id="XP_008287539.1">
    <property type="nucleotide sequence ID" value="XM_008289317.1"/>
</dbReference>
<dbReference type="Ensembl" id="ENSSPAT00000006676.1">
    <property type="protein sequence ID" value="ENSSPAP00000006541.1"/>
    <property type="gene ID" value="ENSSPAG00000005040.1"/>
</dbReference>
<accession>A0A3B4ZG31</accession>
<evidence type="ECO:0000313" key="4">
    <source>
        <dbReference type="Ensembl" id="ENSSPAP00000006541.1"/>
    </source>
</evidence>
<dbReference type="OrthoDB" id="8900217at2759"/>
<dbReference type="Gene3D" id="2.40.50.40">
    <property type="match status" value="1"/>
</dbReference>
<dbReference type="PANTHER" id="PTHR12015:SF108">
    <property type="entry name" value="C-C MOTIF CHEMOKINE 20"/>
    <property type="match status" value="1"/>
</dbReference>
<dbReference type="GeneTree" id="ENSGT00730000112019"/>
<evidence type="ECO:0000259" key="3">
    <source>
        <dbReference type="SMART" id="SM00199"/>
    </source>
</evidence>
<reference evidence="4" key="1">
    <citation type="submission" date="2023-09" db="UniProtKB">
        <authorList>
            <consortium name="Ensembl"/>
        </authorList>
    </citation>
    <scope>IDENTIFICATION</scope>
</reference>
<protein>
    <submittedName>
        <fullName evidence="4 6">C-C motif chemokine 19-like</fullName>
    </submittedName>
</protein>
<dbReference type="InterPro" id="IPR039809">
    <property type="entry name" value="Chemokine_b/g/d"/>
</dbReference>
<dbReference type="SMART" id="SM00199">
    <property type="entry name" value="SCY"/>
    <property type="match status" value="1"/>
</dbReference>
<dbReference type="Pfam" id="PF00048">
    <property type="entry name" value="IL8"/>
    <property type="match status" value="1"/>
</dbReference>
<keyword evidence="5" id="KW-1185">Reference proteome</keyword>
<dbReference type="SUPFAM" id="SSF54117">
    <property type="entry name" value="Interleukin 8-like chemokines"/>
    <property type="match status" value="1"/>
</dbReference>
<name>A0A3B4ZG31_9TELE</name>
<dbReference type="Proteomes" id="UP000694891">
    <property type="component" value="Unplaced"/>
</dbReference>
<dbReference type="AlphaFoldDB" id="A0A3B4ZG31"/>
<evidence type="ECO:0000256" key="1">
    <source>
        <dbReference type="ARBA" id="ARBA00022514"/>
    </source>
</evidence>
<dbReference type="STRING" id="144197.ENSSPAP00000006541"/>
<dbReference type="InterPro" id="IPR001811">
    <property type="entry name" value="Chemokine_IL8-like_dom"/>
</dbReference>